<comment type="caution">
    <text evidence="2">The sequence shown here is derived from an EMBL/GenBank/DDBJ whole genome shotgun (WGS) entry which is preliminary data.</text>
</comment>
<keyword evidence="3" id="KW-1185">Reference proteome</keyword>
<dbReference type="EMBL" id="RWGY01000007">
    <property type="protein sequence ID" value="TVU37173.1"/>
    <property type="molecule type" value="Genomic_DNA"/>
</dbReference>
<feature type="non-terminal residue" evidence="2">
    <location>
        <position position="1"/>
    </location>
</feature>
<name>A0A5J9VM01_9POAL</name>
<feature type="region of interest" description="Disordered" evidence="1">
    <location>
        <begin position="88"/>
        <end position="143"/>
    </location>
</feature>
<dbReference type="AlphaFoldDB" id="A0A5J9VM01"/>
<dbReference type="OrthoDB" id="10673531at2759"/>
<dbReference type="Gramene" id="TVU37173">
    <property type="protein sequence ID" value="TVU37173"/>
    <property type="gene ID" value="EJB05_10474"/>
</dbReference>
<dbReference type="Proteomes" id="UP000324897">
    <property type="component" value="Chromosome 4"/>
</dbReference>
<protein>
    <submittedName>
        <fullName evidence="2">Uncharacterized protein</fullName>
    </submittedName>
</protein>
<gene>
    <name evidence="2" type="ORF">EJB05_10474</name>
</gene>
<proteinExistence type="predicted"/>
<evidence type="ECO:0000313" key="2">
    <source>
        <dbReference type="EMBL" id="TVU37173.1"/>
    </source>
</evidence>
<feature type="compositionally biased region" description="Basic residues" evidence="1">
    <location>
        <begin position="125"/>
        <end position="137"/>
    </location>
</feature>
<organism evidence="2 3">
    <name type="scientific">Eragrostis curvula</name>
    <name type="common">weeping love grass</name>
    <dbReference type="NCBI Taxonomy" id="38414"/>
    <lineage>
        <taxon>Eukaryota</taxon>
        <taxon>Viridiplantae</taxon>
        <taxon>Streptophyta</taxon>
        <taxon>Embryophyta</taxon>
        <taxon>Tracheophyta</taxon>
        <taxon>Spermatophyta</taxon>
        <taxon>Magnoliopsida</taxon>
        <taxon>Liliopsida</taxon>
        <taxon>Poales</taxon>
        <taxon>Poaceae</taxon>
        <taxon>PACMAD clade</taxon>
        <taxon>Chloridoideae</taxon>
        <taxon>Eragrostideae</taxon>
        <taxon>Eragrostidinae</taxon>
        <taxon>Eragrostis</taxon>
    </lineage>
</organism>
<evidence type="ECO:0000313" key="3">
    <source>
        <dbReference type="Proteomes" id="UP000324897"/>
    </source>
</evidence>
<sequence length="374" mass="41063">MDSVASRPTPSTSTNVDVKKTLQQNVKKVVMYLKEELVKATQDGEQLEETAAYGAMLVQAIHACAKEYPDVVAPVLMDLLQRRTGINTSSHGRLHTGKEKQQSSNNTGWLDWDINTAAHNSTLKAQHRTTTKPRRKPTSSLTTSAVVTDDVLHQPTAAMQELAAVVRCKLCGYNDSSTMTPSSSCRAHTIVDLPIHNFSLARVRRGAHRTTPKRPLPCRTPRRSTAAAPYTPTPHRIPDLQGNSDAWGPRRIHRRTTPRTYHLKAHGGLATPAAGLSGDPDITGVTRYHRATPWTSPSSCRNRNPNCTICLGIKLPETQLIFLRSPHSALGCHRSVGLGHRHEPQHSARSDWVIDTSFALPAISSREAKTTCST</sequence>
<evidence type="ECO:0000256" key="1">
    <source>
        <dbReference type="SAM" id="MobiDB-lite"/>
    </source>
</evidence>
<feature type="region of interest" description="Disordered" evidence="1">
    <location>
        <begin position="205"/>
        <end position="251"/>
    </location>
</feature>
<accession>A0A5J9VM01</accession>
<reference evidence="2 3" key="1">
    <citation type="journal article" date="2019" name="Sci. Rep.">
        <title>A high-quality genome of Eragrostis curvula grass provides insights into Poaceae evolution and supports new strategies to enhance forage quality.</title>
        <authorList>
            <person name="Carballo J."/>
            <person name="Santos B.A.C.M."/>
            <person name="Zappacosta D."/>
            <person name="Garbus I."/>
            <person name="Selva J.P."/>
            <person name="Gallo C.A."/>
            <person name="Diaz A."/>
            <person name="Albertini E."/>
            <person name="Caccamo M."/>
            <person name="Echenique V."/>
        </authorList>
    </citation>
    <scope>NUCLEOTIDE SEQUENCE [LARGE SCALE GENOMIC DNA]</scope>
    <source>
        <strain evidence="3">cv. Victoria</strain>
        <tissue evidence="2">Leaf</tissue>
    </source>
</reference>